<keyword evidence="3 11" id="KW-0479">Metal-binding</keyword>
<dbReference type="SUPFAM" id="SSF51735">
    <property type="entry name" value="NAD(P)-binding Rossmann-fold domains"/>
    <property type="match status" value="1"/>
</dbReference>
<evidence type="ECO:0000256" key="4">
    <source>
        <dbReference type="ARBA" id="ARBA00022833"/>
    </source>
</evidence>
<name>A0ABR0ESS1_ZASCE</name>
<comment type="cofactor">
    <cofactor evidence="1 11">
        <name>Zn(2+)</name>
        <dbReference type="ChEBI" id="CHEBI:29105"/>
    </cofactor>
</comment>
<evidence type="ECO:0000256" key="5">
    <source>
        <dbReference type="ARBA" id="ARBA00023002"/>
    </source>
</evidence>
<dbReference type="InterPro" id="IPR020843">
    <property type="entry name" value="ER"/>
</dbReference>
<evidence type="ECO:0000256" key="3">
    <source>
        <dbReference type="ARBA" id="ARBA00022723"/>
    </source>
</evidence>
<keyword evidence="6" id="KW-0520">NAD</keyword>
<reference evidence="13 14" key="1">
    <citation type="journal article" date="2023" name="G3 (Bethesda)">
        <title>A chromosome-level genome assembly of Zasmidium syzygii isolated from banana leaves.</title>
        <authorList>
            <person name="van Westerhoven A.C."/>
            <person name="Mehrabi R."/>
            <person name="Talebi R."/>
            <person name="Steentjes M.B.F."/>
            <person name="Corcolon B."/>
            <person name="Chong P.A."/>
            <person name="Kema G.H.J."/>
            <person name="Seidl M.F."/>
        </authorList>
    </citation>
    <scope>NUCLEOTIDE SEQUENCE [LARGE SCALE GENOMIC DNA]</scope>
    <source>
        <strain evidence="13 14">P124</strain>
    </source>
</reference>
<comment type="function">
    <text evidence="7">Xylitol dehydrogenase which catalyzes the conversion of xylitol to D-xylulose. Xylose is a major component of hemicelluloses such as xylan. Most fungi utilize D-xylose via three enzymatic reactions, xylose reductase (XR), xylitol dehydrogenase (XDH), and xylulokinase, to form xylulose 5-phosphate, which enters pentose phosphate pathway.</text>
</comment>
<evidence type="ECO:0000313" key="13">
    <source>
        <dbReference type="EMBL" id="KAK4504582.1"/>
    </source>
</evidence>
<evidence type="ECO:0000259" key="12">
    <source>
        <dbReference type="SMART" id="SM00829"/>
    </source>
</evidence>
<dbReference type="InterPro" id="IPR013154">
    <property type="entry name" value="ADH-like_N"/>
</dbReference>
<dbReference type="Proteomes" id="UP001305779">
    <property type="component" value="Unassembled WGS sequence"/>
</dbReference>
<dbReference type="EMBL" id="JAXOVC010000003">
    <property type="protein sequence ID" value="KAK4504582.1"/>
    <property type="molecule type" value="Genomic_DNA"/>
</dbReference>
<dbReference type="Gene3D" id="3.90.180.10">
    <property type="entry name" value="Medium-chain alcohol dehydrogenases, catalytic domain"/>
    <property type="match status" value="1"/>
</dbReference>
<organism evidence="13 14">
    <name type="scientific">Zasmidium cellare</name>
    <name type="common">Wine cellar mold</name>
    <name type="synonym">Racodium cellare</name>
    <dbReference type="NCBI Taxonomy" id="395010"/>
    <lineage>
        <taxon>Eukaryota</taxon>
        <taxon>Fungi</taxon>
        <taxon>Dikarya</taxon>
        <taxon>Ascomycota</taxon>
        <taxon>Pezizomycotina</taxon>
        <taxon>Dothideomycetes</taxon>
        <taxon>Dothideomycetidae</taxon>
        <taxon>Mycosphaerellales</taxon>
        <taxon>Mycosphaerellaceae</taxon>
        <taxon>Zasmidium</taxon>
    </lineage>
</organism>
<dbReference type="InterPro" id="IPR045306">
    <property type="entry name" value="SDH-like"/>
</dbReference>
<evidence type="ECO:0000256" key="11">
    <source>
        <dbReference type="RuleBase" id="RU361277"/>
    </source>
</evidence>
<keyword evidence="14" id="KW-1185">Reference proteome</keyword>
<dbReference type="InterPro" id="IPR013149">
    <property type="entry name" value="ADH-like_C"/>
</dbReference>
<dbReference type="EC" id="1.1.1.9" evidence="9"/>
<dbReference type="CDD" id="cd05285">
    <property type="entry name" value="sorbitol_DH"/>
    <property type="match status" value="1"/>
</dbReference>
<evidence type="ECO:0000256" key="9">
    <source>
        <dbReference type="ARBA" id="ARBA00026119"/>
    </source>
</evidence>
<comment type="similarity">
    <text evidence="2 11">Belongs to the zinc-containing alcohol dehydrogenase family.</text>
</comment>
<keyword evidence="5" id="KW-0560">Oxidoreductase</keyword>
<dbReference type="InterPro" id="IPR002328">
    <property type="entry name" value="ADH_Zn_CS"/>
</dbReference>
<evidence type="ECO:0000256" key="8">
    <source>
        <dbReference type="ARBA" id="ARBA00025713"/>
    </source>
</evidence>
<dbReference type="Pfam" id="PF00107">
    <property type="entry name" value="ADH_zinc_N"/>
    <property type="match status" value="1"/>
</dbReference>
<evidence type="ECO:0000256" key="7">
    <source>
        <dbReference type="ARBA" id="ARBA00024843"/>
    </source>
</evidence>
<evidence type="ECO:0000256" key="6">
    <source>
        <dbReference type="ARBA" id="ARBA00023027"/>
    </source>
</evidence>
<dbReference type="Gene3D" id="3.40.50.720">
    <property type="entry name" value="NAD(P)-binding Rossmann-like Domain"/>
    <property type="match status" value="1"/>
</dbReference>
<dbReference type="InterPro" id="IPR011032">
    <property type="entry name" value="GroES-like_sf"/>
</dbReference>
<proteinExistence type="inferred from homology"/>
<dbReference type="PANTHER" id="PTHR43161:SF9">
    <property type="entry name" value="SORBITOL DEHYDROGENASE"/>
    <property type="match status" value="1"/>
</dbReference>
<keyword evidence="4 11" id="KW-0862">Zinc</keyword>
<sequence length="372" mass="39907">MYDTKHHGRTDRSASNDNLSFVLNKPGDVSYQPRPIPQLDPHDVLVHVHYTGICGSDVHYWKHGQIGKYVVKKPMVLGHESSGVVVSSGSNVTSLAIGDRVAMEPGIPCRRCTRCRGGKYNLCPHVKFAATPPVDGTLTKYYALPEDFCHRLADHVSLPEGALVEPLSVAVHIARQADVKPGQSIVVFGAGPVGLLCCAVAKAFGAVDIVCVDLSESRLEFAKSYAATQTYRPVRLQAQETAEEILRTCGLSEDGVDVAIDATGAEPCITTCVHVLRTGGTYVQAGMGKPEVTFPIGALCRKEITVKGSFRYQEGDYSLAVQLLSQQRVSVKELVTGVVGFDEAATAFRNVAAGQGVKTLIRGVGIIDTTKD</sequence>
<comment type="caution">
    <text evidence="13">The sequence shown here is derived from an EMBL/GenBank/DDBJ whole genome shotgun (WGS) entry which is preliminary data.</text>
</comment>
<evidence type="ECO:0000256" key="2">
    <source>
        <dbReference type="ARBA" id="ARBA00008072"/>
    </source>
</evidence>
<dbReference type="Pfam" id="PF08240">
    <property type="entry name" value="ADH_N"/>
    <property type="match status" value="1"/>
</dbReference>
<dbReference type="InterPro" id="IPR036291">
    <property type="entry name" value="NAD(P)-bd_dom_sf"/>
</dbReference>
<feature type="domain" description="Enoyl reductase (ER)" evidence="12">
    <location>
        <begin position="27"/>
        <end position="361"/>
    </location>
</feature>
<accession>A0ABR0ESS1</accession>
<comment type="pathway">
    <text evidence="8">Carbohydrate degradation; L-arabinose degradation via L-arabinitol; D-xylulose 5-phosphate from L-arabinose (fungal route): step 4/5.</text>
</comment>
<evidence type="ECO:0000256" key="1">
    <source>
        <dbReference type="ARBA" id="ARBA00001947"/>
    </source>
</evidence>
<evidence type="ECO:0000313" key="14">
    <source>
        <dbReference type="Proteomes" id="UP001305779"/>
    </source>
</evidence>
<dbReference type="PANTHER" id="PTHR43161">
    <property type="entry name" value="SORBITOL DEHYDROGENASE"/>
    <property type="match status" value="1"/>
</dbReference>
<dbReference type="SUPFAM" id="SSF50129">
    <property type="entry name" value="GroES-like"/>
    <property type="match status" value="1"/>
</dbReference>
<gene>
    <name evidence="13" type="ORF">PRZ48_005498</name>
</gene>
<protein>
    <recommendedName>
        <fullName evidence="9">D-xylulose reductase</fullName>
        <ecNumber evidence="9">1.1.1.9</ecNumber>
    </recommendedName>
    <alternativeName>
        <fullName evidence="10">Xylitol dehydrogenase A</fullName>
    </alternativeName>
</protein>
<dbReference type="SMART" id="SM00829">
    <property type="entry name" value="PKS_ER"/>
    <property type="match status" value="1"/>
</dbReference>
<evidence type="ECO:0000256" key="10">
    <source>
        <dbReference type="ARBA" id="ARBA00030139"/>
    </source>
</evidence>
<dbReference type="PROSITE" id="PS00059">
    <property type="entry name" value="ADH_ZINC"/>
    <property type="match status" value="1"/>
</dbReference>